<evidence type="ECO:0000256" key="1">
    <source>
        <dbReference type="ARBA" id="ARBA00006270"/>
    </source>
</evidence>
<dbReference type="GO" id="GO:0005770">
    <property type="term" value="C:late endosome"/>
    <property type="evidence" value="ECO:0007669"/>
    <property type="project" value="UniProtKB-ARBA"/>
</dbReference>
<dbReference type="GO" id="GO:0015031">
    <property type="term" value="P:protein transport"/>
    <property type="evidence" value="ECO:0007669"/>
    <property type="project" value="UniProtKB-KW"/>
</dbReference>
<evidence type="ECO:0000256" key="8">
    <source>
        <dbReference type="ARBA" id="ARBA00058158"/>
    </source>
</evidence>
<evidence type="ECO:0000313" key="11">
    <source>
        <dbReference type="RefSeq" id="XP_023175703.1"/>
    </source>
</evidence>
<dbReference type="GO" id="GO:0003924">
    <property type="term" value="F:GTPase activity"/>
    <property type="evidence" value="ECO:0007669"/>
    <property type="project" value="InterPro"/>
</dbReference>
<proteinExistence type="inferred from homology"/>
<dbReference type="SUPFAM" id="SSF52540">
    <property type="entry name" value="P-loop containing nucleoside triphosphate hydrolases"/>
    <property type="match status" value="1"/>
</dbReference>
<comment type="similarity">
    <text evidence="1">Belongs to the small GTPase superfamily. Rab family.</text>
</comment>
<sequence>MALKSNRIHKILVLGDSGVGKSTLIKSYFNERFTNSYQATIGVDFCTKHVNINDRIVRVQIWDTAGMERFLSITTSMFRGTDCCVLVYDVSSSSSFTNLEMWHSEFLKQVNPMDTARIPFVVIGNKADLGQYNVSAESVRNWCQLNNNIPHFEVSANDGRRVEDAFKIAAKLALDYAEEQVQFAADIPTVLEVDGRSAKKHCACN</sequence>
<comment type="function">
    <text evidence="8">Controls vesicular trafficking from endosomes to the trans-Golgi network (TGN). Acts as a negative regulator of TLR9 signaling and can suppress TLR9-triggered TNFA, IL6, and IFNB production in macrophages by promoting TLR9 lysosomal degradation. Also negatively regulates TLR4 signaling in macrophages by promoting lysosomal degradation of TLR4. Promotes megakaryocytic differentiation by increasing NF-kappa-B-dependent IL6 production and subsequently enhancing the association of STAT3 with GATA1. Not involved in the regulation of the EGF- and EGFR degradation pathway.</text>
</comment>
<dbReference type="RefSeq" id="XP_023175703.1">
    <property type="nucleotide sequence ID" value="XM_023319935.1"/>
</dbReference>
<dbReference type="GO" id="GO:0002682">
    <property type="term" value="P:regulation of immune system process"/>
    <property type="evidence" value="ECO:0007669"/>
    <property type="project" value="UniProtKB-ARBA"/>
</dbReference>
<dbReference type="InterPro" id="IPR001806">
    <property type="entry name" value="Small_GTPase"/>
</dbReference>
<dbReference type="SMART" id="SM00174">
    <property type="entry name" value="RHO"/>
    <property type="match status" value="1"/>
</dbReference>
<dbReference type="Pfam" id="PF00071">
    <property type="entry name" value="Ras"/>
    <property type="match status" value="1"/>
</dbReference>
<evidence type="ECO:0000256" key="5">
    <source>
        <dbReference type="ARBA" id="ARBA00023134"/>
    </source>
</evidence>
<accession>A0A6J1M8Y9</accession>
<evidence type="ECO:0000256" key="7">
    <source>
        <dbReference type="ARBA" id="ARBA00023289"/>
    </source>
</evidence>
<keyword evidence="10" id="KW-1185">Reference proteome</keyword>
<keyword evidence="5" id="KW-0342">GTP-binding</keyword>
<name>A0A6J1M8Y9_DROHY</name>
<dbReference type="PANTHER" id="PTHR47981:SF20">
    <property type="entry name" value="RAS-RELATED PROTEIN RAB-7A"/>
    <property type="match status" value="1"/>
</dbReference>
<keyword evidence="4" id="KW-0653">Protein transport</keyword>
<dbReference type="PRINTS" id="PR00449">
    <property type="entry name" value="RASTRNSFRMNG"/>
</dbReference>
<evidence type="ECO:0000256" key="3">
    <source>
        <dbReference type="ARBA" id="ARBA00022741"/>
    </source>
</evidence>
<dbReference type="KEGG" id="dhe:111602702"/>
<dbReference type="SMART" id="SM00176">
    <property type="entry name" value="RAN"/>
    <property type="match status" value="1"/>
</dbReference>
<dbReference type="PANTHER" id="PTHR47981">
    <property type="entry name" value="RAB FAMILY"/>
    <property type="match status" value="1"/>
</dbReference>
<dbReference type="Proteomes" id="UP000504633">
    <property type="component" value="Unplaced"/>
</dbReference>
<dbReference type="InterPro" id="IPR005225">
    <property type="entry name" value="Small_GTP-bd"/>
</dbReference>
<dbReference type="GeneID" id="111602702"/>
<reference evidence="11" key="1">
    <citation type="submission" date="2025-08" db="UniProtKB">
        <authorList>
            <consortium name="RefSeq"/>
        </authorList>
    </citation>
    <scope>IDENTIFICATION</scope>
    <source>
        <strain evidence="11">15085-1641.00</strain>
        <tissue evidence="11">Whole body</tissue>
    </source>
</reference>
<evidence type="ECO:0000256" key="4">
    <source>
        <dbReference type="ARBA" id="ARBA00022927"/>
    </source>
</evidence>
<dbReference type="AlphaFoldDB" id="A0A6J1M8Y9"/>
<gene>
    <name evidence="11" type="primary">LOC111602702</name>
</gene>
<dbReference type="NCBIfam" id="TIGR00231">
    <property type="entry name" value="small_GTP"/>
    <property type="match status" value="1"/>
</dbReference>
<evidence type="ECO:0000313" key="10">
    <source>
        <dbReference type="Proteomes" id="UP000504633"/>
    </source>
</evidence>
<dbReference type="Gene3D" id="3.40.50.300">
    <property type="entry name" value="P-loop containing nucleotide triphosphate hydrolases"/>
    <property type="match status" value="1"/>
</dbReference>
<dbReference type="PROSITE" id="PS51421">
    <property type="entry name" value="RAS"/>
    <property type="match status" value="1"/>
</dbReference>
<dbReference type="PROSITE" id="PS51419">
    <property type="entry name" value="RAB"/>
    <property type="match status" value="1"/>
</dbReference>
<keyword evidence="3" id="KW-0547">Nucleotide-binding</keyword>
<evidence type="ECO:0000256" key="6">
    <source>
        <dbReference type="ARBA" id="ARBA00023288"/>
    </source>
</evidence>
<dbReference type="SMART" id="SM00173">
    <property type="entry name" value="RAS"/>
    <property type="match status" value="1"/>
</dbReference>
<dbReference type="PROSITE" id="PS51420">
    <property type="entry name" value="RHO"/>
    <property type="match status" value="1"/>
</dbReference>
<dbReference type="InterPro" id="IPR027417">
    <property type="entry name" value="P-loop_NTPase"/>
</dbReference>
<dbReference type="OrthoDB" id="245989at2759"/>
<evidence type="ECO:0000256" key="9">
    <source>
        <dbReference type="ARBA" id="ARBA00067801"/>
    </source>
</evidence>
<dbReference type="GO" id="GO:0030139">
    <property type="term" value="C:endocytic vesicle"/>
    <property type="evidence" value="ECO:0007669"/>
    <property type="project" value="UniProtKB-ARBA"/>
</dbReference>
<keyword evidence="2" id="KW-0813">Transport</keyword>
<keyword evidence="7" id="KW-0636">Prenylation</keyword>
<dbReference type="GO" id="GO:0005525">
    <property type="term" value="F:GTP binding"/>
    <property type="evidence" value="ECO:0007669"/>
    <property type="project" value="UniProtKB-KW"/>
</dbReference>
<organism evidence="10 11">
    <name type="scientific">Drosophila hydei</name>
    <name type="common">Fruit fly</name>
    <dbReference type="NCBI Taxonomy" id="7224"/>
    <lineage>
        <taxon>Eukaryota</taxon>
        <taxon>Metazoa</taxon>
        <taxon>Ecdysozoa</taxon>
        <taxon>Arthropoda</taxon>
        <taxon>Hexapoda</taxon>
        <taxon>Insecta</taxon>
        <taxon>Pterygota</taxon>
        <taxon>Neoptera</taxon>
        <taxon>Endopterygota</taxon>
        <taxon>Diptera</taxon>
        <taxon>Brachycera</taxon>
        <taxon>Muscomorpha</taxon>
        <taxon>Ephydroidea</taxon>
        <taxon>Drosophilidae</taxon>
        <taxon>Drosophila</taxon>
    </lineage>
</organism>
<evidence type="ECO:0000256" key="2">
    <source>
        <dbReference type="ARBA" id="ARBA00022448"/>
    </source>
</evidence>
<dbReference type="FunFam" id="3.40.50.300:FF:000751">
    <property type="entry name" value="Rab family GTPase, putative"/>
    <property type="match status" value="1"/>
</dbReference>
<protein>
    <recommendedName>
        <fullName evidence="9">Ras-related protein Rab-7b</fullName>
    </recommendedName>
</protein>
<dbReference type="SMART" id="SM00175">
    <property type="entry name" value="RAB"/>
    <property type="match status" value="1"/>
</dbReference>
<keyword evidence="6" id="KW-0449">Lipoprotein</keyword>
<dbReference type="GO" id="GO:0005764">
    <property type="term" value="C:lysosome"/>
    <property type="evidence" value="ECO:0007669"/>
    <property type="project" value="UniProtKB-ARBA"/>
</dbReference>